<name>A0A9W8N481_9PEZI</name>
<dbReference type="Gene3D" id="3.20.20.80">
    <property type="entry name" value="Glycosidases"/>
    <property type="match status" value="1"/>
</dbReference>
<feature type="chain" id="PRO_5040906175" evidence="2">
    <location>
        <begin position="17"/>
        <end position="155"/>
    </location>
</feature>
<organism evidence="3 4">
    <name type="scientific">Xylaria arbuscula</name>
    <dbReference type="NCBI Taxonomy" id="114810"/>
    <lineage>
        <taxon>Eukaryota</taxon>
        <taxon>Fungi</taxon>
        <taxon>Dikarya</taxon>
        <taxon>Ascomycota</taxon>
        <taxon>Pezizomycotina</taxon>
        <taxon>Sordariomycetes</taxon>
        <taxon>Xylariomycetidae</taxon>
        <taxon>Xylariales</taxon>
        <taxon>Xylariaceae</taxon>
        <taxon>Xylaria</taxon>
    </lineage>
</organism>
<keyword evidence="4" id="KW-1185">Reference proteome</keyword>
<evidence type="ECO:0000313" key="3">
    <source>
        <dbReference type="EMBL" id="KAJ3554412.1"/>
    </source>
</evidence>
<feature type="region of interest" description="Disordered" evidence="1">
    <location>
        <begin position="136"/>
        <end position="155"/>
    </location>
</feature>
<reference evidence="3" key="1">
    <citation type="submission" date="2022-07" db="EMBL/GenBank/DDBJ databases">
        <title>Genome Sequence of Xylaria arbuscula.</title>
        <authorList>
            <person name="Buettner E."/>
        </authorList>
    </citation>
    <scope>NUCLEOTIDE SEQUENCE</scope>
    <source>
        <strain evidence="3">VT107</strain>
    </source>
</reference>
<protein>
    <submittedName>
        <fullName evidence="3">Uncharacterized protein</fullName>
    </submittedName>
</protein>
<dbReference type="Proteomes" id="UP001148614">
    <property type="component" value="Unassembled WGS sequence"/>
</dbReference>
<keyword evidence="2" id="KW-0732">Signal</keyword>
<sequence length="155" mass="16321">MRRCLAITVAIATTQAAAVFDIDSNPNTVGICYSVWHSLGYDNGAPPDISEIETGNGDFAPYPSWHWWGRPDGGYYAGGDASVLSRHFSQISGAGIDFVVIDATNLDGYGGYATGLFTEPADALLAEMQVQAAAGNPTSVNVPKDIQDQAADMTS</sequence>
<accession>A0A9W8N481</accession>
<comment type="caution">
    <text evidence="3">The sequence shown here is derived from an EMBL/GenBank/DDBJ whole genome shotgun (WGS) entry which is preliminary data.</text>
</comment>
<dbReference type="AlphaFoldDB" id="A0A9W8N481"/>
<feature type="signal peptide" evidence="2">
    <location>
        <begin position="1"/>
        <end position="16"/>
    </location>
</feature>
<gene>
    <name evidence="3" type="ORF">NPX13_g10618</name>
</gene>
<evidence type="ECO:0000256" key="2">
    <source>
        <dbReference type="SAM" id="SignalP"/>
    </source>
</evidence>
<proteinExistence type="predicted"/>
<dbReference type="EMBL" id="JANPWZ010003076">
    <property type="protein sequence ID" value="KAJ3554412.1"/>
    <property type="molecule type" value="Genomic_DNA"/>
</dbReference>
<evidence type="ECO:0000256" key="1">
    <source>
        <dbReference type="SAM" id="MobiDB-lite"/>
    </source>
</evidence>
<evidence type="ECO:0000313" key="4">
    <source>
        <dbReference type="Proteomes" id="UP001148614"/>
    </source>
</evidence>